<keyword evidence="3" id="KW-1185">Reference proteome</keyword>
<comment type="caution">
    <text evidence="2">The sequence shown here is derived from an EMBL/GenBank/DDBJ whole genome shotgun (WGS) entry which is preliminary data.</text>
</comment>
<protein>
    <submittedName>
        <fullName evidence="2">Uncharacterized protein</fullName>
    </submittedName>
</protein>
<dbReference type="EMBL" id="JACCFS010000001">
    <property type="protein sequence ID" value="NYJ36140.1"/>
    <property type="molecule type" value="Genomic_DNA"/>
</dbReference>
<evidence type="ECO:0000256" key="1">
    <source>
        <dbReference type="SAM" id="MobiDB-lite"/>
    </source>
</evidence>
<dbReference type="Proteomes" id="UP000572051">
    <property type="component" value="Unassembled WGS sequence"/>
</dbReference>
<name>A0A7Z0EQ07_9ACTN</name>
<sequence>MTHADQPRDGQSQDQPRQRGASTSAIAGALQRTPHPGPQHWGGPRPRRKPPEPFFSVGPVPPPQPHDP</sequence>
<dbReference type="AlphaFoldDB" id="A0A7Z0EQ07"/>
<gene>
    <name evidence="2" type="ORF">HNR10_004021</name>
</gene>
<feature type="region of interest" description="Disordered" evidence="1">
    <location>
        <begin position="1"/>
        <end position="68"/>
    </location>
</feature>
<reference evidence="2 3" key="1">
    <citation type="submission" date="2020-07" db="EMBL/GenBank/DDBJ databases">
        <title>Sequencing the genomes of 1000 actinobacteria strains.</title>
        <authorList>
            <person name="Klenk H.-P."/>
        </authorList>
    </citation>
    <scope>NUCLEOTIDE SEQUENCE [LARGE SCALE GENOMIC DNA]</scope>
    <source>
        <strain evidence="2 3">DSM 44442</strain>
    </source>
</reference>
<accession>A0A7Z0EQ07</accession>
<organism evidence="2 3">
    <name type="scientific">Nocardiopsis aegyptia</name>
    <dbReference type="NCBI Taxonomy" id="220378"/>
    <lineage>
        <taxon>Bacteria</taxon>
        <taxon>Bacillati</taxon>
        <taxon>Actinomycetota</taxon>
        <taxon>Actinomycetes</taxon>
        <taxon>Streptosporangiales</taxon>
        <taxon>Nocardiopsidaceae</taxon>
        <taxon>Nocardiopsis</taxon>
    </lineage>
</organism>
<feature type="compositionally biased region" description="Pro residues" evidence="1">
    <location>
        <begin position="59"/>
        <end position="68"/>
    </location>
</feature>
<evidence type="ECO:0000313" key="2">
    <source>
        <dbReference type="EMBL" id="NYJ36140.1"/>
    </source>
</evidence>
<feature type="compositionally biased region" description="Polar residues" evidence="1">
    <location>
        <begin position="9"/>
        <end position="25"/>
    </location>
</feature>
<evidence type="ECO:0000313" key="3">
    <source>
        <dbReference type="Proteomes" id="UP000572051"/>
    </source>
</evidence>
<dbReference type="RefSeq" id="WP_179825847.1">
    <property type="nucleotide sequence ID" value="NZ_JACCFS010000001.1"/>
</dbReference>
<proteinExistence type="predicted"/>